<proteinExistence type="predicted"/>
<organism evidence="1 2">
    <name type="scientific">Paracoccidioides lutzii (strain ATCC MYA-826 / Pb01)</name>
    <name type="common">Paracoccidioides brasiliensis</name>
    <dbReference type="NCBI Taxonomy" id="502779"/>
    <lineage>
        <taxon>Eukaryota</taxon>
        <taxon>Fungi</taxon>
        <taxon>Dikarya</taxon>
        <taxon>Ascomycota</taxon>
        <taxon>Pezizomycotina</taxon>
        <taxon>Eurotiomycetes</taxon>
        <taxon>Eurotiomycetidae</taxon>
        <taxon>Onygenales</taxon>
        <taxon>Ajellomycetaceae</taxon>
        <taxon>Paracoccidioides</taxon>
    </lineage>
</organism>
<dbReference type="AlphaFoldDB" id="C1GS33"/>
<gene>
    <name evidence="1" type="ORF">PAAG_01328</name>
</gene>
<dbReference type="GeneID" id="9099607"/>
<name>C1GS33_PARBA</name>
<sequence length="56" mass="6365">MWDSSRFGPATSFSRIYCLVLHDRMLIMETESLIQGYGLSISKSLETPRNLAYAHA</sequence>
<dbReference type="HOGENOM" id="CLU_3014778_0_0_1"/>
<keyword evidence="2" id="KW-1185">Reference proteome</keyword>
<evidence type="ECO:0000313" key="2">
    <source>
        <dbReference type="Proteomes" id="UP000002059"/>
    </source>
</evidence>
<evidence type="ECO:0000313" key="1">
    <source>
        <dbReference type="EMBL" id="EEH38866.2"/>
    </source>
</evidence>
<dbReference type="VEuPathDB" id="FungiDB:PAAG_01328"/>
<dbReference type="EMBL" id="KN293994">
    <property type="protein sequence ID" value="EEH38866.2"/>
    <property type="molecule type" value="Genomic_DNA"/>
</dbReference>
<dbReference type="RefSeq" id="XP_015701223.1">
    <property type="nucleotide sequence ID" value="XM_015844315.1"/>
</dbReference>
<reference evidence="1 2" key="1">
    <citation type="journal article" date="2011" name="PLoS Genet.">
        <title>Comparative genomic analysis of human fungal pathogens causing paracoccidioidomycosis.</title>
        <authorList>
            <person name="Desjardins C.A."/>
            <person name="Champion M.D."/>
            <person name="Holder J.W."/>
            <person name="Muszewska A."/>
            <person name="Goldberg J."/>
            <person name="Bailao A.M."/>
            <person name="Brigido M.M."/>
            <person name="Ferreira M.E."/>
            <person name="Garcia A.M."/>
            <person name="Grynberg M."/>
            <person name="Gujja S."/>
            <person name="Heiman D.I."/>
            <person name="Henn M.R."/>
            <person name="Kodira C.D."/>
            <person name="Leon-Narvaez H."/>
            <person name="Longo L.V."/>
            <person name="Ma L.J."/>
            <person name="Malavazi I."/>
            <person name="Matsuo A.L."/>
            <person name="Morais F.V."/>
            <person name="Pereira M."/>
            <person name="Rodriguez-Brito S."/>
            <person name="Sakthikumar S."/>
            <person name="Salem-Izacc S.M."/>
            <person name="Sykes S.M."/>
            <person name="Teixeira M.M."/>
            <person name="Vallejo M.C."/>
            <person name="Walter M.E."/>
            <person name="Yandava C."/>
            <person name="Young S."/>
            <person name="Zeng Q."/>
            <person name="Zucker J."/>
            <person name="Felipe M.S."/>
            <person name="Goldman G.H."/>
            <person name="Haas B.J."/>
            <person name="McEwen J.G."/>
            <person name="Nino-Vega G."/>
            <person name="Puccia R."/>
            <person name="San-Blas G."/>
            <person name="Soares C.M."/>
            <person name="Birren B.W."/>
            <person name="Cuomo C.A."/>
        </authorList>
    </citation>
    <scope>NUCLEOTIDE SEQUENCE [LARGE SCALE GENOMIC DNA]</scope>
    <source>
        <strain evidence="2">ATCC MYA-826 / Pb01</strain>
    </source>
</reference>
<protein>
    <submittedName>
        <fullName evidence="1">Uncharacterized protein</fullName>
    </submittedName>
</protein>
<accession>C1GS33</accession>
<dbReference type="Proteomes" id="UP000002059">
    <property type="component" value="Partially assembled WGS sequence"/>
</dbReference>
<dbReference type="KEGG" id="pbl:PAAG_01328"/>